<evidence type="ECO:0000256" key="3">
    <source>
        <dbReference type="ARBA" id="ARBA00022475"/>
    </source>
</evidence>
<dbReference type="SUPFAM" id="SSF103473">
    <property type="entry name" value="MFS general substrate transporter"/>
    <property type="match status" value="1"/>
</dbReference>
<keyword evidence="6 7" id="KW-0472">Membrane</keyword>
<feature type="transmembrane region" description="Helical" evidence="7">
    <location>
        <begin position="283"/>
        <end position="303"/>
    </location>
</feature>
<dbReference type="GO" id="GO:0022857">
    <property type="term" value="F:transmembrane transporter activity"/>
    <property type="evidence" value="ECO:0007669"/>
    <property type="project" value="InterPro"/>
</dbReference>
<evidence type="ECO:0000256" key="1">
    <source>
        <dbReference type="ARBA" id="ARBA00004651"/>
    </source>
</evidence>
<dbReference type="GO" id="GO:0005886">
    <property type="term" value="C:plasma membrane"/>
    <property type="evidence" value="ECO:0007669"/>
    <property type="project" value="UniProtKB-SubCell"/>
</dbReference>
<dbReference type="FunFam" id="1.20.1250.20:FF:000001">
    <property type="entry name" value="Dicarboxylate MFS transporter"/>
    <property type="match status" value="1"/>
</dbReference>
<dbReference type="EMBL" id="MTHB01000243">
    <property type="protein sequence ID" value="OXC73766.1"/>
    <property type="molecule type" value="Genomic_DNA"/>
</dbReference>
<feature type="transmembrane region" description="Helical" evidence="7">
    <location>
        <begin position="315"/>
        <end position="334"/>
    </location>
</feature>
<keyword evidence="2" id="KW-0813">Transport</keyword>
<feature type="domain" description="Major facilitator superfamily (MFS) profile" evidence="8">
    <location>
        <begin position="22"/>
        <end position="434"/>
    </location>
</feature>
<evidence type="ECO:0000259" key="8">
    <source>
        <dbReference type="PROSITE" id="PS50850"/>
    </source>
</evidence>
<evidence type="ECO:0000313" key="10">
    <source>
        <dbReference type="Proteomes" id="UP000214720"/>
    </source>
</evidence>
<dbReference type="PROSITE" id="PS50850">
    <property type="entry name" value="MFS"/>
    <property type="match status" value="1"/>
</dbReference>
<dbReference type="PROSITE" id="PS00216">
    <property type="entry name" value="SUGAR_TRANSPORT_1"/>
    <property type="match status" value="1"/>
</dbReference>
<evidence type="ECO:0000256" key="2">
    <source>
        <dbReference type="ARBA" id="ARBA00022448"/>
    </source>
</evidence>
<gene>
    <name evidence="9" type="ORF">BSU04_35440</name>
</gene>
<dbReference type="InterPro" id="IPR011701">
    <property type="entry name" value="MFS"/>
</dbReference>
<feature type="transmembrane region" description="Helical" evidence="7">
    <location>
        <begin position="257"/>
        <end position="277"/>
    </location>
</feature>
<dbReference type="AlphaFoldDB" id="A0A226WRF0"/>
<keyword evidence="3" id="KW-1003">Cell membrane</keyword>
<evidence type="ECO:0000256" key="6">
    <source>
        <dbReference type="ARBA" id="ARBA00023136"/>
    </source>
</evidence>
<organism evidence="9 10">
    <name type="scientific">Caballeronia sordidicola</name>
    <name type="common">Burkholderia sordidicola</name>
    <dbReference type="NCBI Taxonomy" id="196367"/>
    <lineage>
        <taxon>Bacteria</taxon>
        <taxon>Pseudomonadati</taxon>
        <taxon>Pseudomonadota</taxon>
        <taxon>Betaproteobacteria</taxon>
        <taxon>Burkholderiales</taxon>
        <taxon>Burkholderiaceae</taxon>
        <taxon>Caballeronia</taxon>
    </lineage>
</organism>
<feature type="transmembrane region" description="Helical" evidence="7">
    <location>
        <begin position="410"/>
        <end position="430"/>
    </location>
</feature>
<dbReference type="RefSeq" id="WP_256983665.1">
    <property type="nucleotide sequence ID" value="NZ_MTHB01000243.1"/>
</dbReference>
<dbReference type="Pfam" id="PF07690">
    <property type="entry name" value="MFS_1"/>
    <property type="match status" value="1"/>
</dbReference>
<evidence type="ECO:0000313" key="9">
    <source>
        <dbReference type="EMBL" id="OXC73766.1"/>
    </source>
</evidence>
<dbReference type="InterPro" id="IPR020846">
    <property type="entry name" value="MFS_dom"/>
</dbReference>
<accession>A0A226WRF0</accession>
<feature type="transmembrane region" description="Helical" evidence="7">
    <location>
        <begin position="161"/>
        <end position="183"/>
    </location>
</feature>
<dbReference type="Proteomes" id="UP000214720">
    <property type="component" value="Unassembled WGS sequence"/>
</dbReference>
<feature type="transmembrane region" description="Helical" evidence="7">
    <location>
        <begin position="195"/>
        <end position="216"/>
    </location>
</feature>
<keyword evidence="4 7" id="KW-0812">Transmembrane</keyword>
<feature type="transmembrane region" description="Helical" evidence="7">
    <location>
        <begin position="381"/>
        <end position="404"/>
    </location>
</feature>
<feature type="transmembrane region" description="Helical" evidence="7">
    <location>
        <begin position="95"/>
        <end position="113"/>
    </location>
</feature>
<comment type="caution">
    <text evidence="9">The sequence shown here is derived from an EMBL/GenBank/DDBJ whole genome shotgun (WGS) entry which is preliminary data.</text>
</comment>
<keyword evidence="5 7" id="KW-1133">Transmembrane helix</keyword>
<dbReference type="PANTHER" id="PTHR43045">
    <property type="entry name" value="SHIKIMATE TRANSPORTER"/>
    <property type="match status" value="1"/>
</dbReference>
<protein>
    <submittedName>
        <fullName evidence="9">Permeases of the major facilitator superfamily</fullName>
    </submittedName>
</protein>
<dbReference type="InterPro" id="IPR005829">
    <property type="entry name" value="Sugar_transporter_CS"/>
</dbReference>
<evidence type="ECO:0000256" key="7">
    <source>
        <dbReference type="SAM" id="Phobius"/>
    </source>
</evidence>
<name>A0A226WRF0_CABSO</name>
<sequence>MEAVEIAGDMPAAVNARSVKSVALASLIGTTVEWYDFFLYGTITGLVFDKLFFPTGNAFVSTMLAYTVYAVGFVTRPLGGVIFGHFGDRFGRKPLLVLTLSIMGVSTFLIGVLPTYASIGIWAPVCLLLLRLLQGIGLGGEWGGAVLMAFEYAPREHRGLYASYPQIGLAIGLCLSSGAVAVLTTLLTPDAFLQWGWRVAFMASILLVAVGMFIRLRIVETPAFAKIRDSHAVAKVPVREVFTDYRKNVFLGWGARYIDGVIFNTYAVFALSYLIGIQHYAKSAVLIAVTLAALVLMFTIPIASRLSDRLGRRKVFGWGAVVCGLSAWPAFAVFHYSGSVVAVTAAIVIVLGVIYAFVYGPEAALFCELFDTRVRYSGISIVYQVSGIVSSSITPLVATALLHYGNLQPWWIALYIACVGLLSAVCTYFIRRTF</sequence>
<feature type="transmembrane region" description="Helical" evidence="7">
    <location>
        <begin position="21"/>
        <end position="43"/>
    </location>
</feature>
<feature type="transmembrane region" description="Helical" evidence="7">
    <location>
        <begin position="63"/>
        <end position="83"/>
    </location>
</feature>
<dbReference type="Pfam" id="PF00083">
    <property type="entry name" value="Sugar_tr"/>
    <property type="match status" value="1"/>
</dbReference>
<dbReference type="Gene3D" id="1.20.1250.20">
    <property type="entry name" value="MFS general substrate transporter like domains"/>
    <property type="match status" value="2"/>
</dbReference>
<dbReference type="InterPro" id="IPR036259">
    <property type="entry name" value="MFS_trans_sf"/>
</dbReference>
<reference evidence="10" key="1">
    <citation type="submission" date="2017-01" db="EMBL/GenBank/DDBJ databases">
        <title>Genome Analysis of Deinococcus marmoris KOPRI26562.</title>
        <authorList>
            <person name="Kim J.H."/>
            <person name="Oh H.-M."/>
        </authorList>
    </citation>
    <scope>NUCLEOTIDE SEQUENCE [LARGE SCALE GENOMIC DNA]</scope>
    <source>
        <strain evidence="10">PAMC 26633</strain>
    </source>
</reference>
<comment type="subcellular location">
    <subcellularLocation>
        <location evidence="1">Cell membrane</location>
        <topology evidence="1">Multi-pass membrane protein</topology>
    </subcellularLocation>
</comment>
<evidence type="ECO:0000256" key="5">
    <source>
        <dbReference type="ARBA" id="ARBA00022989"/>
    </source>
</evidence>
<dbReference type="CDD" id="cd17369">
    <property type="entry name" value="MFS_ShiA_like"/>
    <property type="match status" value="1"/>
</dbReference>
<feature type="transmembrane region" description="Helical" evidence="7">
    <location>
        <begin position="340"/>
        <end position="360"/>
    </location>
</feature>
<dbReference type="InterPro" id="IPR005828">
    <property type="entry name" value="MFS_sugar_transport-like"/>
</dbReference>
<dbReference type="PANTHER" id="PTHR43045:SF1">
    <property type="entry name" value="SHIKIMATE TRANSPORTER"/>
    <property type="match status" value="1"/>
</dbReference>
<evidence type="ECO:0000256" key="4">
    <source>
        <dbReference type="ARBA" id="ARBA00022692"/>
    </source>
</evidence>
<proteinExistence type="predicted"/>